<dbReference type="Pfam" id="PF07007">
    <property type="entry name" value="LprI"/>
    <property type="match status" value="1"/>
</dbReference>
<protein>
    <recommendedName>
        <fullName evidence="2">Lysozyme inhibitor LprI-like N-terminal domain-containing protein</fullName>
    </recommendedName>
</protein>
<dbReference type="Gene3D" id="1.20.1270.180">
    <property type="match status" value="1"/>
</dbReference>
<sequence length="235" mass="25020">MRRAALLLLVLLLPALPARAEQVLSVEVLSARLAPGQTDLLLRLIDESGIDVLRPEGQCDSTQPGAGEASSDCYAVTVVENGTPAPRVATRILETRGSDSFLLLSWPSTATGERRASLRIEYNGFYNHDPETELALAEGDGGALDPQDPFATLHRLYAGRLEAFAAGLAGSPPDGVADTGRWRDAFLAAQQAWARFAESDCAAAAALLGDAARSRCQADRAMQRIDQLDGSYAPE</sequence>
<dbReference type="OrthoDB" id="7342866at2"/>
<dbReference type="EMBL" id="JANX01000224">
    <property type="protein sequence ID" value="KGM33106.1"/>
    <property type="molecule type" value="Genomic_DNA"/>
</dbReference>
<dbReference type="RefSeq" id="WP_034840359.1">
    <property type="nucleotide sequence ID" value="NZ_JANX01000224.1"/>
</dbReference>
<feature type="chain" id="PRO_5001960734" description="Lysozyme inhibitor LprI-like N-terminal domain-containing protein" evidence="1">
    <location>
        <begin position="21"/>
        <end position="235"/>
    </location>
</feature>
<evidence type="ECO:0000259" key="2">
    <source>
        <dbReference type="Pfam" id="PF07007"/>
    </source>
</evidence>
<proteinExistence type="predicted"/>
<feature type="domain" description="Lysozyme inhibitor LprI-like N-terminal" evidence="2">
    <location>
        <begin position="177"/>
        <end position="228"/>
    </location>
</feature>
<accession>A0A0A0D307</accession>
<feature type="signal peptide" evidence="1">
    <location>
        <begin position="1"/>
        <end position="20"/>
    </location>
</feature>
<comment type="caution">
    <text evidence="3">The sequence shown here is derived from an EMBL/GenBank/DDBJ whole genome shotgun (WGS) entry which is preliminary data.</text>
</comment>
<dbReference type="Proteomes" id="UP000029995">
    <property type="component" value="Unassembled WGS sequence"/>
</dbReference>
<organism evidence="3 4">
    <name type="scientific">Inquilinus limosus MP06</name>
    <dbReference type="NCBI Taxonomy" id="1398085"/>
    <lineage>
        <taxon>Bacteria</taxon>
        <taxon>Pseudomonadati</taxon>
        <taxon>Pseudomonadota</taxon>
        <taxon>Alphaproteobacteria</taxon>
        <taxon>Rhodospirillales</taxon>
        <taxon>Rhodospirillaceae</taxon>
        <taxon>Inquilinus</taxon>
    </lineage>
</organism>
<gene>
    <name evidence="3" type="ORF">P409_17650</name>
</gene>
<evidence type="ECO:0000256" key="1">
    <source>
        <dbReference type="SAM" id="SignalP"/>
    </source>
</evidence>
<evidence type="ECO:0000313" key="3">
    <source>
        <dbReference type="EMBL" id="KGM33106.1"/>
    </source>
</evidence>
<name>A0A0A0D307_9PROT</name>
<keyword evidence="1" id="KW-0732">Signal</keyword>
<dbReference type="InterPro" id="IPR009739">
    <property type="entry name" value="LprI-like_N"/>
</dbReference>
<dbReference type="AlphaFoldDB" id="A0A0A0D307"/>
<evidence type="ECO:0000313" key="4">
    <source>
        <dbReference type="Proteomes" id="UP000029995"/>
    </source>
</evidence>
<reference evidence="3 4" key="1">
    <citation type="submission" date="2014-01" db="EMBL/GenBank/DDBJ databases">
        <title>Genome sequence determination for a cystic fibrosis isolate, Inquilinus limosus.</title>
        <authorList>
            <person name="Pino M."/>
            <person name="Di Conza J."/>
            <person name="Gutkind G."/>
        </authorList>
    </citation>
    <scope>NUCLEOTIDE SEQUENCE [LARGE SCALE GENOMIC DNA]</scope>
    <source>
        <strain evidence="3 4">MP06</strain>
    </source>
</reference>